<dbReference type="InterPro" id="IPR012340">
    <property type="entry name" value="NA-bd_OB-fold"/>
</dbReference>
<dbReference type="KEGG" id="por:APT59_19290"/>
<accession>A0A0U4WTT8</accession>
<dbReference type="SUPFAM" id="SSF141322">
    <property type="entry name" value="NfeD domain-like"/>
    <property type="match status" value="1"/>
</dbReference>
<evidence type="ECO:0000313" key="3">
    <source>
        <dbReference type="Proteomes" id="UP000064137"/>
    </source>
</evidence>
<dbReference type="OrthoDB" id="8536525at2"/>
<dbReference type="AlphaFoldDB" id="A0A0U4WTT8"/>
<dbReference type="Proteomes" id="UP000064137">
    <property type="component" value="Chromosome"/>
</dbReference>
<evidence type="ECO:0000313" key="2">
    <source>
        <dbReference type="EMBL" id="ALZ86243.1"/>
    </source>
</evidence>
<reference evidence="2 3" key="1">
    <citation type="submission" date="2016-01" db="EMBL/GenBank/DDBJ databases">
        <title>Annotation of Pseudomonas oryzihabitans USDA-ARS-USMARC-56511.</title>
        <authorList>
            <person name="Harhay G.P."/>
            <person name="Harhay D.M."/>
            <person name="Smith T.P.L."/>
            <person name="Bono J.L."/>
            <person name="Heaton M.P."/>
            <person name="Clawson M.L."/>
            <person name="Chitko-Mckown C.G."/>
            <person name="Capik S.F."/>
            <person name="DeDonder K.D."/>
            <person name="Apley M.D."/>
            <person name="Lubbers B.V."/>
            <person name="White B.J."/>
            <person name="Larson R.L."/>
        </authorList>
    </citation>
    <scope>NUCLEOTIDE SEQUENCE [LARGE SCALE GENOMIC DNA]</scope>
    <source>
        <strain evidence="2 3">USDA-ARS-USMARC-56511</strain>
    </source>
</reference>
<keyword evidence="1" id="KW-0812">Transmembrane</keyword>
<dbReference type="EMBL" id="CP013987">
    <property type="protein sequence ID" value="ALZ86243.1"/>
    <property type="molecule type" value="Genomic_DNA"/>
</dbReference>
<gene>
    <name evidence="2" type="ORF">APT59_19290</name>
</gene>
<evidence type="ECO:0000256" key="1">
    <source>
        <dbReference type="SAM" id="Phobius"/>
    </source>
</evidence>
<name>A0A0U4WTT8_9PSED</name>
<protein>
    <submittedName>
        <fullName evidence="2">Uncharacterized protein</fullName>
    </submittedName>
</protein>
<dbReference type="InterPro" id="IPR052165">
    <property type="entry name" value="Membrane_assoc_protease"/>
</dbReference>
<keyword evidence="1" id="KW-0472">Membrane</keyword>
<dbReference type="PANTHER" id="PTHR33507:SF3">
    <property type="entry name" value="INNER MEMBRANE PROTEIN YBBJ"/>
    <property type="match status" value="1"/>
</dbReference>
<dbReference type="GO" id="GO:0005886">
    <property type="term" value="C:plasma membrane"/>
    <property type="evidence" value="ECO:0007669"/>
    <property type="project" value="TreeGrafter"/>
</dbReference>
<dbReference type="PANTHER" id="PTHR33507">
    <property type="entry name" value="INNER MEMBRANE PROTEIN YBBJ"/>
    <property type="match status" value="1"/>
</dbReference>
<feature type="transmembrane region" description="Helical" evidence="1">
    <location>
        <begin position="6"/>
        <end position="22"/>
    </location>
</feature>
<proteinExistence type="predicted"/>
<dbReference type="Gene3D" id="2.40.50.140">
    <property type="entry name" value="Nucleic acid-binding proteins"/>
    <property type="match status" value="1"/>
</dbReference>
<feature type="transmembrane region" description="Helical" evidence="1">
    <location>
        <begin position="50"/>
        <end position="68"/>
    </location>
</feature>
<sequence>MDVHWWYWLVLGVGLVLSELVVPAFFLIWFGLGALLVGVLLLALPTLALAWQLLVWSLASLAAVFLWFRYGKGRSKPGEDWSADAHLGEIGLLVAAVGPFARGRVRFQKPILGSDEWPCLADAEIAAGERVRLLAFEGNLVKVARQS</sequence>
<organism evidence="2 3">
    <name type="scientific">Pseudomonas oryzihabitans</name>
    <dbReference type="NCBI Taxonomy" id="47885"/>
    <lineage>
        <taxon>Bacteria</taxon>
        <taxon>Pseudomonadati</taxon>
        <taxon>Pseudomonadota</taxon>
        <taxon>Gammaproteobacteria</taxon>
        <taxon>Pseudomonadales</taxon>
        <taxon>Pseudomonadaceae</taxon>
        <taxon>Pseudomonas</taxon>
    </lineage>
</organism>
<dbReference type="RefSeq" id="WP_059316341.1">
    <property type="nucleotide sequence ID" value="NZ_CP013987.1"/>
</dbReference>
<keyword evidence="1" id="KW-1133">Transmembrane helix</keyword>